<evidence type="ECO:0000313" key="5">
    <source>
        <dbReference type="Proteomes" id="UP000652354"/>
    </source>
</evidence>
<organism evidence="4 5">
    <name type="scientific">Demequina activiva</name>
    <dbReference type="NCBI Taxonomy" id="1582364"/>
    <lineage>
        <taxon>Bacteria</taxon>
        <taxon>Bacillati</taxon>
        <taxon>Actinomycetota</taxon>
        <taxon>Actinomycetes</taxon>
        <taxon>Micrococcales</taxon>
        <taxon>Demequinaceae</taxon>
        <taxon>Demequina</taxon>
    </lineage>
</organism>
<accession>A0A919UIN7</accession>
<dbReference type="Gene3D" id="1.10.10.1320">
    <property type="entry name" value="Anti-sigma factor, zinc-finger domain"/>
    <property type="match status" value="1"/>
</dbReference>
<sequence>MSEQHLGDDLHDLLDNRLSPARCAAAMAHLEACDECRSKWDDLRAARDALKTSTAGIDMRFTEQLLDRDRIAEIAKGESKHQVRAARPPDRRPLLVAALACALAGLVVISAYVVGEPEEVSLEFAESDDVSGTAVVRMGAQTMRTGDQLRSWVHPDWEATGLVPVEATVVRARSGENVLVASMLAQVEPIVITEQHGRLSPLVTEYYTPVDLGHTSAYLVSDHPRQLVWQTGDVVISVTCTCAPALLEEAALAFPAHGDLTVVDRVLDGLREISDAVTP</sequence>
<gene>
    <name evidence="4" type="ORF">Dac01nite_03130</name>
</gene>
<evidence type="ECO:0000256" key="1">
    <source>
        <dbReference type="ARBA" id="ARBA00023015"/>
    </source>
</evidence>
<dbReference type="RefSeq" id="WP_203653012.1">
    <property type="nucleotide sequence ID" value="NZ_BONR01000001.1"/>
</dbReference>
<keyword evidence="2" id="KW-0804">Transcription</keyword>
<dbReference type="EMBL" id="BONR01000001">
    <property type="protein sequence ID" value="GIG53561.1"/>
    <property type="molecule type" value="Genomic_DNA"/>
</dbReference>
<keyword evidence="1" id="KW-0805">Transcription regulation</keyword>
<reference evidence="4" key="1">
    <citation type="submission" date="2021-01" db="EMBL/GenBank/DDBJ databases">
        <title>Whole genome shotgun sequence of Demequina activiva NBRC 110675.</title>
        <authorList>
            <person name="Komaki H."/>
            <person name="Tamura T."/>
        </authorList>
    </citation>
    <scope>NUCLEOTIDE SEQUENCE</scope>
    <source>
        <strain evidence="4">NBRC 110675</strain>
    </source>
</reference>
<name>A0A919UIN7_9MICO</name>
<evidence type="ECO:0008006" key="6">
    <source>
        <dbReference type="Google" id="ProtNLM"/>
    </source>
</evidence>
<dbReference type="InterPro" id="IPR041916">
    <property type="entry name" value="Anti_sigma_zinc_sf"/>
</dbReference>
<evidence type="ECO:0000256" key="3">
    <source>
        <dbReference type="SAM" id="Phobius"/>
    </source>
</evidence>
<protein>
    <recommendedName>
        <fullName evidence="6">Zinc-finger domain-containing protein</fullName>
    </recommendedName>
</protein>
<keyword evidence="5" id="KW-1185">Reference proteome</keyword>
<keyword evidence="3" id="KW-1133">Transmembrane helix</keyword>
<evidence type="ECO:0000256" key="2">
    <source>
        <dbReference type="ARBA" id="ARBA00023163"/>
    </source>
</evidence>
<keyword evidence="3" id="KW-0472">Membrane</keyword>
<proteinExistence type="predicted"/>
<feature type="transmembrane region" description="Helical" evidence="3">
    <location>
        <begin position="94"/>
        <end position="114"/>
    </location>
</feature>
<keyword evidence="3" id="KW-0812">Transmembrane</keyword>
<dbReference type="AlphaFoldDB" id="A0A919UIN7"/>
<dbReference type="Proteomes" id="UP000652354">
    <property type="component" value="Unassembled WGS sequence"/>
</dbReference>
<evidence type="ECO:0000313" key="4">
    <source>
        <dbReference type="EMBL" id="GIG53561.1"/>
    </source>
</evidence>
<comment type="caution">
    <text evidence="4">The sequence shown here is derived from an EMBL/GenBank/DDBJ whole genome shotgun (WGS) entry which is preliminary data.</text>
</comment>